<dbReference type="Proteomes" id="UP000525298">
    <property type="component" value="Unassembled WGS sequence"/>
</dbReference>
<dbReference type="Gene3D" id="3.40.50.300">
    <property type="entry name" value="P-loop containing nucleotide triphosphate hydrolases"/>
    <property type="match status" value="1"/>
</dbReference>
<keyword evidence="11" id="KW-1185">Reference proteome</keyword>
<dbReference type="UniPathway" id="UPA00148">
    <property type="reaction ID" value="UER00233"/>
</dbReference>
<evidence type="ECO:0000313" key="10">
    <source>
        <dbReference type="EMBL" id="MBA2882779.1"/>
    </source>
</evidence>
<evidence type="ECO:0000256" key="9">
    <source>
        <dbReference type="ARBA" id="ARBA00048692"/>
    </source>
</evidence>
<name>A0A7W0CBN4_9BACT</name>
<reference evidence="10 11" key="1">
    <citation type="submission" date="2020-07" db="EMBL/GenBank/DDBJ databases">
        <title>Genomic Encyclopedia of Type Strains, Phase IV (KMG-IV): sequencing the most valuable type-strain genomes for metagenomic binning, comparative biology and taxonomic classification.</title>
        <authorList>
            <person name="Goeker M."/>
        </authorList>
    </citation>
    <scope>NUCLEOTIDE SEQUENCE [LARGE SCALE GENOMIC DNA]</scope>
    <source>
        <strain evidence="10 11">DSM 17721</strain>
    </source>
</reference>
<comment type="similarity">
    <text evidence="2">Belongs to the Cob(I)alamin adenosyltransferase family.</text>
</comment>
<dbReference type="GO" id="GO:0005524">
    <property type="term" value="F:ATP binding"/>
    <property type="evidence" value="ECO:0007669"/>
    <property type="project" value="InterPro"/>
</dbReference>
<evidence type="ECO:0000256" key="6">
    <source>
        <dbReference type="ARBA" id="ARBA00033334"/>
    </source>
</evidence>
<protein>
    <recommendedName>
        <fullName evidence="3">corrinoid adenosyltransferase</fullName>
        <ecNumber evidence="3">2.5.1.17</ecNumber>
    </recommendedName>
    <alternativeName>
        <fullName evidence="5">Cob(II)alamin adenosyltransferase</fullName>
    </alternativeName>
    <alternativeName>
        <fullName evidence="7">Cob(II)yrinic acid a,c-diamide adenosyltransferase</fullName>
    </alternativeName>
    <alternativeName>
        <fullName evidence="6">Cobinamide/cobalamin adenosyltransferase</fullName>
    </alternativeName>
</protein>
<comment type="catalytic activity">
    <reaction evidence="8">
        <text>2 cob(II)yrinate a,c diamide + reduced [electron-transfer flavoprotein] + 2 ATP = 2 adenosylcob(III)yrinate a,c-diamide + 2 triphosphate + oxidized [electron-transfer flavoprotein] + 3 H(+)</text>
        <dbReference type="Rhea" id="RHEA:11528"/>
        <dbReference type="Rhea" id="RHEA-COMP:10685"/>
        <dbReference type="Rhea" id="RHEA-COMP:10686"/>
        <dbReference type="ChEBI" id="CHEBI:15378"/>
        <dbReference type="ChEBI" id="CHEBI:18036"/>
        <dbReference type="ChEBI" id="CHEBI:30616"/>
        <dbReference type="ChEBI" id="CHEBI:57692"/>
        <dbReference type="ChEBI" id="CHEBI:58307"/>
        <dbReference type="ChEBI" id="CHEBI:58503"/>
        <dbReference type="ChEBI" id="CHEBI:58537"/>
        <dbReference type="EC" id="2.5.1.17"/>
    </reaction>
</comment>
<dbReference type="SUPFAM" id="SSF52540">
    <property type="entry name" value="P-loop containing nucleoside triphosphate hydrolases"/>
    <property type="match status" value="1"/>
</dbReference>
<comment type="caution">
    <text evidence="10">The sequence shown here is derived from an EMBL/GenBank/DDBJ whole genome shotgun (WGS) entry which is preliminary data.</text>
</comment>
<evidence type="ECO:0000256" key="8">
    <source>
        <dbReference type="ARBA" id="ARBA00048555"/>
    </source>
</evidence>
<dbReference type="RefSeq" id="WP_181552402.1">
    <property type="nucleotide sequence ID" value="NZ_JACDUS010000012.1"/>
</dbReference>
<dbReference type="InterPro" id="IPR027417">
    <property type="entry name" value="P-loop_NTPase"/>
</dbReference>
<evidence type="ECO:0000256" key="5">
    <source>
        <dbReference type="ARBA" id="ARBA00031529"/>
    </source>
</evidence>
<comment type="catalytic activity">
    <reaction evidence="9">
        <text>2 cob(II)alamin + reduced [electron-transfer flavoprotein] + 2 ATP = 2 adenosylcob(III)alamin + 2 triphosphate + oxidized [electron-transfer flavoprotein] + 3 H(+)</text>
        <dbReference type="Rhea" id="RHEA:28671"/>
        <dbReference type="Rhea" id="RHEA-COMP:10685"/>
        <dbReference type="Rhea" id="RHEA-COMP:10686"/>
        <dbReference type="ChEBI" id="CHEBI:15378"/>
        <dbReference type="ChEBI" id="CHEBI:16304"/>
        <dbReference type="ChEBI" id="CHEBI:18036"/>
        <dbReference type="ChEBI" id="CHEBI:18408"/>
        <dbReference type="ChEBI" id="CHEBI:30616"/>
        <dbReference type="ChEBI" id="CHEBI:57692"/>
        <dbReference type="ChEBI" id="CHEBI:58307"/>
        <dbReference type="EC" id="2.5.1.17"/>
    </reaction>
</comment>
<proteinExistence type="inferred from homology"/>
<dbReference type="PIRSF" id="PIRSF015617">
    <property type="entry name" value="Adensltrnsf_CobA"/>
    <property type="match status" value="1"/>
</dbReference>
<comment type="function">
    <text evidence="4">Required for both de novo synthesis of the corrin ring for the assimilation of exogenous corrinoids. Participates in the adenosylation of a variety of incomplete and complete corrinoids.</text>
</comment>
<dbReference type="GO" id="GO:0009236">
    <property type="term" value="P:cobalamin biosynthetic process"/>
    <property type="evidence" value="ECO:0007669"/>
    <property type="project" value="UniProtKB-UniPathway"/>
</dbReference>
<gene>
    <name evidence="10" type="ORF">HNR65_003134</name>
</gene>
<dbReference type="PANTHER" id="PTHR46638">
    <property type="entry name" value="CORRINOID ADENOSYLTRANSFERASE"/>
    <property type="match status" value="1"/>
</dbReference>
<dbReference type="GO" id="GO:0008817">
    <property type="term" value="F:corrinoid adenosyltransferase activity"/>
    <property type="evidence" value="ECO:0007669"/>
    <property type="project" value="UniProtKB-EC"/>
</dbReference>
<dbReference type="AlphaFoldDB" id="A0A7W0CBN4"/>
<evidence type="ECO:0000256" key="2">
    <source>
        <dbReference type="ARBA" id="ARBA00007487"/>
    </source>
</evidence>
<evidence type="ECO:0000256" key="7">
    <source>
        <dbReference type="ARBA" id="ARBA00033354"/>
    </source>
</evidence>
<dbReference type="InterPro" id="IPR003724">
    <property type="entry name" value="CblAdoTrfase_CobA"/>
</dbReference>
<keyword evidence="10" id="KW-0808">Transferase</keyword>
<evidence type="ECO:0000256" key="1">
    <source>
        <dbReference type="ARBA" id="ARBA00005121"/>
    </source>
</evidence>
<dbReference type="PANTHER" id="PTHR46638:SF1">
    <property type="entry name" value="CORRINOID ADENOSYLTRANSFERASE"/>
    <property type="match status" value="1"/>
</dbReference>
<dbReference type="EC" id="2.5.1.17" evidence="3"/>
<evidence type="ECO:0000256" key="4">
    <source>
        <dbReference type="ARBA" id="ARBA00024929"/>
    </source>
</evidence>
<organism evidence="10 11">
    <name type="scientific">Desulfosalsimonas propionicica</name>
    <dbReference type="NCBI Taxonomy" id="332175"/>
    <lineage>
        <taxon>Bacteria</taxon>
        <taxon>Pseudomonadati</taxon>
        <taxon>Thermodesulfobacteriota</taxon>
        <taxon>Desulfobacteria</taxon>
        <taxon>Desulfobacterales</taxon>
        <taxon>Desulfosalsimonadaceae</taxon>
        <taxon>Desulfosalsimonas</taxon>
    </lineage>
</organism>
<dbReference type="Pfam" id="PF02572">
    <property type="entry name" value="CobA_CobO_BtuR"/>
    <property type="match status" value="1"/>
</dbReference>
<accession>A0A7W0CBN4</accession>
<sequence length="172" mass="19137">MKIANVQVFTGDGKGKTTSAIGLAIQAAGANLKVFILQFVKKGNYSEIKALKRFSDLIEVEQFGLGRFTNEMPEPEDIKAGNQGLKRAREIIISDRYDLVILDEANVAIKLGVIEEHEIVDLMINKPSRLKLLITGRYASKNIISLAESVTEFTARRHYMEAGVHARMGIEF</sequence>
<evidence type="ECO:0000313" key="11">
    <source>
        <dbReference type="Proteomes" id="UP000525298"/>
    </source>
</evidence>
<dbReference type="EMBL" id="JACDUS010000012">
    <property type="protein sequence ID" value="MBA2882779.1"/>
    <property type="molecule type" value="Genomic_DNA"/>
</dbReference>
<comment type="pathway">
    <text evidence="1">Cofactor biosynthesis; adenosylcobalamin biosynthesis; adenosylcobalamin from cob(II)yrinate a,c-diamide: step 2/7.</text>
</comment>
<evidence type="ECO:0000256" key="3">
    <source>
        <dbReference type="ARBA" id="ARBA00012454"/>
    </source>
</evidence>